<organism evidence="2">
    <name type="scientific">uncultured marine group II/III euryarchaeote KM3_174_A11</name>
    <dbReference type="NCBI Taxonomy" id="1457931"/>
    <lineage>
        <taxon>Archaea</taxon>
        <taxon>Methanobacteriati</taxon>
        <taxon>Methanobacteriota</taxon>
        <taxon>environmental samples</taxon>
    </lineage>
</organism>
<reference evidence="2" key="1">
    <citation type="journal article" date="2014" name="Genome Biol. Evol.">
        <title>Pangenome evidence for extensive interdomain horizontal transfer affecting lineage core and shell genes in uncultured planktonic thaumarchaeota and euryarchaeota.</title>
        <authorList>
            <person name="Deschamps P."/>
            <person name="Zivanovic Y."/>
            <person name="Moreira D."/>
            <person name="Rodriguez-Valera F."/>
            <person name="Lopez-Garcia P."/>
        </authorList>
    </citation>
    <scope>NUCLEOTIDE SEQUENCE</scope>
</reference>
<feature type="transmembrane region" description="Helical" evidence="1">
    <location>
        <begin position="53"/>
        <end position="75"/>
    </location>
</feature>
<name>A0A075GKE5_9EURY</name>
<dbReference type="EMBL" id="KF900707">
    <property type="protein sequence ID" value="AIF04409.1"/>
    <property type="molecule type" value="Genomic_DNA"/>
</dbReference>
<keyword evidence="1" id="KW-0472">Membrane</keyword>
<keyword evidence="1" id="KW-0812">Transmembrane</keyword>
<protein>
    <submittedName>
        <fullName evidence="2">Uncharacterized protein</fullName>
    </submittedName>
</protein>
<proteinExistence type="predicted"/>
<accession>A0A075GKE5</accession>
<evidence type="ECO:0000313" key="2">
    <source>
        <dbReference type="EMBL" id="AIF04409.1"/>
    </source>
</evidence>
<dbReference type="AlphaFoldDB" id="A0A075GKE5"/>
<sequence>MVVERVDVSGKWWPVAAPAILGAVCAVAGINLWNALLDPSTGMEEGTLAGDGARLLFGTFLLLNIGTLLAQLMPFPAHVRNRALKTAVPTIVIGSILQLGILCCMFAYLIGWVGATTLWAEQKMEPERLGVWLGLGALVGLLFGYVSAYFVL</sequence>
<feature type="transmembrane region" description="Helical" evidence="1">
    <location>
        <begin position="130"/>
        <end position="151"/>
    </location>
</feature>
<feature type="transmembrane region" description="Helical" evidence="1">
    <location>
        <begin position="12"/>
        <end position="33"/>
    </location>
</feature>
<keyword evidence="1" id="KW-1133">Transmembrane helix</keyword>
<feature type="transmembrane region" description="Helical" evidence="1">
    <location>
        <begin position="87"/>
        <end position="110"/>
    </location>
</feature>
<evidence type="ECO:0000256" key="1">
    <source>
        <dbReference type="SAM" id="Phobius"/>
    </source>
</evidence>